<evidence type="ECO:0000259" key="1">
    <source>
        <dbReference type="Pfam" id="PF07883"/>
    </source>
</evidence>
<dbReference type="GeneID" id="41328870"/>
<protein>
    <submittedName>
        <fullName evidence="2">Cupin domain-containing protein</fullName>
    </submittedName>
</protein>
<reference evidence="2 3" key="2">
    <citation type="journal article" date="2024" name="Int. J. Syst. Evol. Microbiol.">
        <title>Promethearchaeum syntrophicum gen. nov., sp. nov., an anaerobic, obligately syntrophic archaeon, the first isolate of the lineage 'Asgard' archaea, and proposal of the new archaeal phylum Promethearchaeota phyl. nov. and kingdom Promethearchaeati regn. nov.</title>
        <authorList>
            <person name="Imachi H."/>
            <person name="Nobu M.K."/>
            <person name="Kato S."/>
            <person name="Takaki Y."/>
            <person name="Miyazaki M."/>
            <person name="Miyata M."/>
            <person name="Ogawara M."/>
            <person name="Saito Y."/>
            <person name="Sakai S."/>
            <person name="Tahara Y.O."/>
            <person name="Takano Y."/>
            <person name="Tasumi E."/>
            <person name="Uematsu K."/>
            <person name="Yoshimura T."/>
            <person name="Itoh T."/>
            <person name="Ohkuma M."/>
            <person name="Takai K."/>
        </authorList>
    </citation>
    <scope>NUCLEOTIDE SEQUENCE [LARGE SCALE GENOMIC DNA]</scope>
    <source>
        <strain evidence="2 3">MK-D1</strain>
    </source>
</reference>
<dbReference type="Pfam" id="PF07883">
    <property type="entry name" value="Cupin_2"/>
    <property type="match status" value="1"/>
</dbReference>
<dbReference type="PANTHER" id="PTHR37694">
    <property type="entry name" value="SLR8022 PROTEIN"/>
    <property type="match status" value="1"/>
</dbReference>
<dbReference type="AlphaFoldDB" id="A0A5B9D7B7"/>
<name>A0A5B9D7B7_9ARCH</name>
<feature type="domain" description="Cupin type-2" evidence="1">
    <location>
        <begin position="40"/>
        <end position="108"/>
    </location>
</feature>
<dbReference type="InterPro" id="IPR014710">
    <property type="entry name" value="RmlC-like_jellyroll"/>
</dbReference>
<dbReference type="RefSeq" id="WP_147661974.1">
    <property type="nucleotide sequence ID" value="NZ_CP042905.2"/>
</dbReference>
<dbReference type="PANTHER" id="PTHR37694:SF1">
    <property type="entry name" value="SLR8022 PROTEIN"/>
    <property type="match status" value="1"/>
</dbReference>
<dbReference type="CDD" id="cd02222">
    <property type="entry name" value="cupin_TM1459-like"/>
    <property type="match status" value="1"/>
</dbReference>
<dbReference type="SUPFAM" id="SSF51182">
    <property type="entry name" value="RmlC-like cupins"/>
    <property type="match status" value="1"/>
</dbReference>
<dbReference type="OrthoDB" id="23670at2157"/>
<dbReference type="KEGG" id="psyt:DSAG12_00872"/>
<reference evidence="2 3" key="1">
    <citation type="journal article" date="2020" name="Nature">
        <title>Isolation of an archaeon at the prokaryote-eukaryote interface.</title>
        <authorList>
            <person name="Imachi H."/>
            <person name="Nobu M.K."/>
            <person name="Nakahara N."/>
            <person name="Morono Y."/>
            <person name="Ogawara M."/>
            <person name="Takaki Y."/>
            <person name="Takano Y."/>
            <person name="Uematsu K."/>
            <person name="Ikuta T."/>
            <person name="Ito M."/>
            <person name="Matsui Y."/>
            <person name="Miyazaki M."/>
            <person name="Murata K."/>
            <person name="Saito Y."/>
            <person name="Sakai S."/>
            <person name="Song C."/>
            <person name="Tasumi E."/>
            <person name="Yamanaka Y."/>
            <person name="Yamaguchi T."/>
            <person name="Kamagata Y."/>
            <person name="Tamaki H."/>
            <person name="Takai K."/>
        </authorList>
    </citation>
    <scope>NUCLEOTIDE SEQUENCE [LARGE SCALE GENOMIC DNA]</scope>
    <source>
        <strain evidence="2 3">MK-D1</strain>
    </source>
</reference>
<dbReference type="Gene3D" id="2.60.120.10">
    <property type="entry name" value="Jelly Rolls"/>
    <property type="match status" value="1"/>
</dbReference>
<organism evidence="2 3">
    <name type="scientific">Promethearchaeum syntrophicum</name>
    <dbReference type="NCBI Taxonomy" id="2594042"/>
    <lineage>
        <taxon>Archaea</taxon>
        <taxon>Promethearchaeati</taxon>
        <taxon>Promethearchaeota</taxon>
        <taxon>Promethearchaeia</taxon>
        <taxon>Promethearchaeales</taxon>
        <taxon>Promethearchaeaceae</taxon>
        <taxon>Promethearchaeum</taxon>
    </lineage>
</organism>
<sequence>MKHFHYSEIDEKKVDAFGSTETTIRVFISEEEAPNFIMRRFEIKPLGQIGVHSHDWEHEIFILNGNVVLINDKGDRELVNSGEFVFIPPNESHGYINEGNETVAFICMIPKKKI</sequence>
<dbReference type="InterPro" id="IPR011051">
    <property type="entry name" value="RmlC_Cupin_sf"/>
</dbReference>
<proteinExistence type="predicted"/>
<evidence type="ECO:0000313" key="3">
    <source>
        <dbReference type="Proteomes" id="UP000321408"/>
    </source>
</evidence>
<evidence type="ECO:0000313" key="2">
    <source>
        <dbReference type="EMBL" id="QEE15049.1"/>
    </source>
</evidence>
<accession>A0A5B9D7B7</accession>
<dbReference type="InterPro" id="IPR013096">
    <property type="entry name" value="Cupin_2"/>
</dbReference>
<keyword evidence="3" id="KW-1185">Reference proteome</keyword>
<gene>
    <name evidence="2" type="ORF">DSAG12_00872</name>
</gene>
<dbReference type="EMBL" id="CP042905">
    <property type="protein sequence ID" value="QEE15049.1"/>
    <property type="molecule type" value="Genomic_DNA"/>
</dbReference>
<dbReference type="Proteomes" id="UP000321408">
    <property type="component" value="Chromosome"/>
</dbReference>